<feature type="coiled-coil region" evidence="1">
    <location>
        <begin position="380"/>
        <end position="436"/>
    </location>
</feature>
<gene>
    <name evidence="5 6" type="primary">AKNAD1</name>
</gene>
<dbReference type="OrthoDB" id="9045614at2759"/>
<feature type="compositionally biased region" description="Acidic residues" evidence="2">
    <location>
        <begin position="193"/>
        <end position="202"/>
    </location>
</feature>
<dbReference type="Proteomes" id="UP001652581">
    <property type="component" value="Chromosome 9"/>
</dbReference>
<accession>A0A6I9HVT3</accession>
<keyword evidence="4" id="KW-1185">Reference proteome</keyword>
<organism evidence="4 5">
    <name type="scientific">Vicugna pacos</name>
    <name type="common">Alpaca</name>
    <name type="synonym">Lama pacos</name>
    <dbReference type="NCBI Taxonomy" id="30538"/>
    <lineage>
        <taxon>Eukaryota</taxon>
        <taxon>Metazoa</taxon>
        <taxon>Chordata</taxon>
        <taxon>Craniata</taxon>
        <taxon>Vertebrata</taxon>
        <taxon>Euteleostomi</taxon>
        <taxon>Mammalia</taxon>
        <taxon>Eutheria</taxon>
        <taxon>Laurasiatheria</taxon>
        <taxon>Artiodactyla</taxon>
        <taxon>Tylopoda</taxon>
        <taxon>Camelidae</taxon>
        <taxon>Vicugna</taxon>
    </lineage>
</organism>
<feature type="region of interest" description="Disordered" evidence="2">
    <location>
        <begin position="688"/>
        <end position="720"/>
    </location>
</feature>
<dbReference type="KEGG" id="vpc:102541337"/>
<sequence length="763" mass="85805">MDEADFSEDTTSKQEEDLPYDVDFSQIEIYSDHKFSSKNDTPHISNQINLAAEDPQEKATHRETCRKGDMATTLDKMTENPVSTKCVKEEPCPMNLHGPANEGDPSKSNISDILLHHLCKEEFSRGQGINCETLPEISPADSFDEATKNTILQYVKNSWPTEQSPELSDQLDPKRDGENSNHPICSPTTTEENTSDLEEPVTDGEGSHQENSNFLTKIKSTSDKQKSCQGKTPPKQQGGKASSGNRFKYGQGQVHYWFSDYWFSKVAPKVKIPKNNIIDKPPTADKQACFSPTLRYKSAIVQGISERTSRSNYIENQEEKWKTTELSQQIEMEPTIHIHQEHLAGVESETNVSKLPSTSQKDHPSSSYIFQKISQGKQMCQKLKEQTDQLKTKVKEFSKSIAQDSPYHLQDRRLVLEKLQGHLELLEQEFLANKEKHLTLKQQVHEHESPAVDDFDPQRKVEGEIFKLEMLLEDFKEKINKGKHTSAISLPMSAPINLDDLSPTSPPPSNEEDPNNAPGRQDRAETTSASCAFCLQVLEWKQKVKKKGHRGINCGRFPTAIQDKAVQPDSVLGSDTGHSCSSASGTGLHTSRCEKCGTKIPNSRRVRGKEPSREFHYRYNTPGQNYFNHSERSAFAQLRFLNENKNSSPSHSKAKLICSQRVNSKSSNDECESIQGKKNHKAFMTYSSDSATPSPHSHSCRTSGSTSLSNVSGIEETESETLNSSLDHALRTATILKQTTDQMIRTIAEDLAKAQRWRNRLKY</sequence>
<evidence type="ECO:0000256" key="1">
    <source>
        <dbReference type="SAM" id="Coils"/>
    </source>
</evidence>
<keyword evidence="1" id="KW-0175">Coiled coil</keyword>
<evidence type="ECO:0000256" key="2">
    <source>
        <dbReference type="SAM" id="MobiDB-lite"/>
    </source>
</evidence>
<dbReference type="InParanoid" id="A0A6I9HVT3"/>
<dbReference type="InterPro" id="IPR022150">
    <property type="entry name" value="AKNA_dom"/>
</dbReference>
<feature type="compositionally biased region" description="Polar residues" evidence="2">
    <location>
        <begin position="180"/>
        <end position="192"/>
    </location>
</feature>
<evidence type="ECO:0000313" key="4">
    <source>
        <dbReference type="Proteomes" id="UP001652581"/>
    </source>
</evidence>
<dbReference type="PANTHER" id="PTHR21510">
    <property type="entry name" value="AKNA DOMAIN-CONTAINING PROTEIN"/>
    <property type="match status" value="1"/>
</dbReference>
<name>A0A6I9HVT3_VICPA</name>
<dbReference type="AlphaFoldDB" id="A0A6I9HVT3"/>
<evidence type="ECO:0000313" key="5">
    <source>
        <dbReference type="RefSeq" id="XP_006197448.1"/>
    </source>
</evidence>
<dbReference type="CTD" id="254268"/>
<feature type="region of interest" description="Disordered" evidence="2">
    <location>
        <begin position="1"/>
        <end position="20"/>
    </location>
</feature>
<dbReference type="RefSeq" id="XP_072824181.1">
    <property type="nucleotide sequence ID" value="XM_072968080.1"/>
</dbReference>
<feature type="compositionally biased region" description="Polar residues" evidence="2">
    <location>
        <begin position="156"/>
        <end position="167"/>
    </location>
</feature>
<evidence type="ECO:0000313" key="6">
    <source>
        <dbReference type="RefSeq" id="XP_072824181.1"/>
    </source>
</evidence>
<dbReference type="InterPro" id="IPR052655">
    <property type="entry name" value="AKNA_Centrosome-Trans_reg"/>
</dbReference>
<dbReference type="PANTHER" id="PTHR21510:SF16">
    <property type="entry name" value="PROTEIN AKNAD1"/>
    <property type="match status" value="1"/>
</dbReference>
<feature type="compositionally biased region" description="Polar residues" evidence="2">
    <location>
        <begin position="209"/>
        <end position="219"/>
    </location>
</feature>
<feature type="region of interest" description="Disordered" evidence="2">
    <location>
        <begin position="156"/>
        <end position="246"/>
    </location>
</feature>
<dbReference type="GeneID" id="102541337"/>
<dbReference type="Pfam" id="PF12443">
    <property type="entry name" value="AKNA"/>
    <property type="match status" value="1"/>
</dbReference>
<feature type="compositionally biased region" description="Polar residues" evidence="2">
    <location>
        <begin position="688"/>
        <end position="712"/>
    </location>
</feature>
<evidence type="ECO:0000259" key="3">
    <source>
        <dbReference type="Pfam" id="PF12443"/>
    </source>
</evidence>
<reference evidence="5" key="1">
    <citation type="submission" date="2025-04" db="UniProtKB">
        <authorList>
            <consortium name="RefSeq"/>
        </authorList>
    </citation>
    <scope>IDENTIFICATION</scope>
    <source>
        <tissue evidence="5">Blood</tissue>
    </source>
</reference>
<feature type="region of interest" description="Disordered" evidence="2">
    <location>
        <begin position="490"/>
        <end position="524"/>
    </location>
</feature>
<feature type="domain" description="AKNA" evidence="3">
    <location>
        <begin position="327"/>
        <end position="420"/>
    </location>
</feature>
<proteinExistence type="predicted"/>
<dbReference type="RefSeq" id="XP_006197448.1">
    <property type="nucleotide sequence ID" value="XM_006197386.2"/>
</dbReference>
<protein>
    <submittedName>
        <fullName evidence="5 6">Protein AKNAD1</fullName>
    </submittedName>
</protein>